<evidence type="ECO:0000313" key="12">
    <source>
        <dbReference type="Proteomes" id="UP000675284"/>
    </source>
</evidence>
<feature type="coiled-coil region" evidence="8">
    <location>
        <begin position="305"/>
        <end position="333"/>
    </location>
</feature>
<dbReference type="AlphaFoldDB" id="A0A941DPS4"/>
<comment type="caution">
    <text evidence="11">The sequence shown here is derived from an EMBL/GenBank/DDBJ whole genome shotgun (WGS) entry which is preliminary data.</text>
</comment>
<keyword evidence="5" id="KW-0472">Membrane</keyword>
<keyword evidence="3" id="KW-0309">Germination</keyword>
<dbReference type="InterPro" id="IPR038501">
    <property type="entry name" value="Spore_GerAC_C_sf"/>
</dbReference>
<keyword evidence="6" id="KW-0564">Palmitate</keyword>
<dbReference type="RefSeq" id="WP_080668752.1">
    <property type="nucleotide sequence ID" value="NZ_JAGSOT010000002.1"/>
</dbReference>
<evidence type="ECO:0000259" key="10">
    <source>
        <dbReference type="Pfam" id="PF25198"/>
    </source>
</evidence>
<keyword evidence="4" id="KW-0732">Signal</keyword>
<keyword evidence="12" id="KW-1185">Reference proteome</keyword>
<gene>
    <name evidence="11" type="ORF">KCX74_01330</name>
</gene>
<evidence type="ECO:0000256" key="8">
    <source>
        <dbReference type="SAM" id="Coils"/>
    </source>
</evidence>
<evidence type="ECO:0000256" key="6">
    <source>
        <dbReference type="ARBA" id="ARBA00023139"/>
    </source>
</evidence>
<dbReference type="InterPro" id="IPR046953">
    <property type="entry name" value="Spore_GerAC-like_C"/>
</dbReference>
<feature type="domain" description="Spore germination protein N-terminal" evidence="10">
    <location>
        <begin position="24"/>
        <end position="189"/>
    </location>
</feature>
<dbReference type="PANTHER" id="PTHR35789:SF1">
    <property type="entry name" value="SPORE GERMINATION PROTEIN B3"/>
    <property type="match status" value="1"/>
</dbReference>
<name>A0A941DPS4_9BACI</name>
<evidence type="ECO:0000256" key="4">
    <source>
        <dbReference type="ARBA" id="ARBA00022729"/>
    </source>
</evidence>
<sequence length="379" mass="43049">MLNKGMLFSLAASLFLVTGCMQMKPIERLAIINARGVDLSGEDLIDTTLVIFQFDTQTKDISKIASGTGKTIKEARYDANTKTSFSLTPGQIRLELYGMDVAKKGIFPYLNTLVRDARTSDRVLLAITDTTAKEVITKGQEETNINVGLFMNGLINQKIQDDSIPKTELYDFTHAYFEKGQDPVLPIISSVEGTPKFSGIAMFQNDSYVDRLTLHDALLINLFQKTIHSAPFDISVQSEPLKPYFQKSLSGQKEEEIHLNGRIIKGKNNTQLLDKNQLRFQTDITIQMNLLEMSLELELENKGVIAKLEKQIEKQIKKKYEALLEKTQEMKADPFGYGEIYREHKANGELEKNEWREKYPDIDVNYNVDVKIVEYGTIR</sequence>
<dbReference type="PROSITE" id="PS51257">
    <property type="entry name" value="PROKAR_LIPOPROTEIN"/>
    <property type="match status" value="1"/>
</dbReference>
<dbReference type="Pfam" id="PF25198">
    <property type="entry name" value="Spore_GerAC_N"/>
    <property type="match status" value="1"/>
</dbReference>
<keyword evidence="8" id="KW-0175">Coiled coil</keyword>
<evidence type="ECO:0000313" key="11">
    <source>
        <dbReference type="EMBL" id="MBR7794679.1"/>
    </source>
</evidence>
<dbReference type="Proteomes" id="UP000675284">
    <property type="component" value="Unassembled WGS sequence"/>
</dbReference>
<keyword evidence="7" id="KW-0449">Lipoprotein</keyword>
<evidence type="ECO:0000259" key="9">
    <source>
        <dbReference type="Pfam" id="PF05504"/>
    </source>
</evidence>
<evidence type="ECO:0000256" key="5">
    <source>
        <dbReference type="ARBA" id="ARBA00023136"/>
    </source>
</evidence>
<dbReference type="PANTHER" id="PTHR35789">
    <property type="entry name" value="SPORE GERMINATION PROTEIN B3"/>
    <property type="match status" value="1"/>
</dbReference>
<comment type="subcellular location">
    <subcellularLocation>
        <location evidence="1">Membrane</location>
        <topology evidence="1">Lipid-anchor</topology>
    </subcellularLocation>
</comment>
<evidence type="ECO:0000256" key="3">
    <source>
        <dbReference type="ARBA" id="ARBA00022544"/>
    </source>
</evidence>
<proteinExistence type="inferred from homology"/>
<dbReference type="Gene3D" id="3.30.300.210">
    <property type="entry name" value="Nutrient germinant receptor protein C, domain 3"/>
    <property type="match status" value="1"/>
</dbReference>
<dbReference type="Pfam" id="PF05504">
    <property type="entry name" value="Spore_GerAC"/>
    <property type="match status" value="1"/>
</dbReference>
<dbReference type="InterPro" id="IPR008844">
    <property type="entry name" value="Spore_GerAC-like"/>
</dbReference>
<accession>A0A941DPS4</accession>
<dbReference type="InterPro" id="IPR057336">
    <property type="entry name" value="GerAC_N"/>
</dbReference>
<dbReference type="NCBIfam" id="TIGR02887">
    <property type="entry name" value="spore_ger_x_C"/>
    <property type="match status" value="1"/>
</dbReference>
<evidence type="ECO:0000256" key="2">
    <source>
        <dbReference type="ARBA" id="ARBA00007886"/>
    </source>
</evidence>
<feature type="domain" description="Spore germination GerAC-like C-terminal" evidence="9">
    <location>
        <begin position="198"/>
        <end position="376"/>
    </location>
</feature>
<protein>
    <submittedName>
        <fullName evidence="11">Ger(X)C family spore germination protein</fullName>
    </submittedName>
</protein>
<evidence type="ECO:0000256" key="7">
    <source>
        <dbReference type="ARBA" id="ARBA00023288"/>
    </source>
</evidence>
<dbReference type="GO" id="GO:0016020">
    <property type="term" value="C:membrane"/>
    <property type="evidence" value="ECO:0007669"/>
    <property type="project" value="UniProtKB-SubCell"/>
</dbReference>
<comment type="similarity">
    <text evidence="2">Belongs to the GerABKC lipoprotein family.</text>
</comment>
<reference evidence="11" key="1">
    <citation type="submission" date="2021-04" db="EMBL/GenBank/DDBJ databases">
        <title>Isolation and polyphasic classification of algal microorganism.</title>
        <authorList>
            <person name="Wang S."/>
        </authorList>
    </citation>
    <scope>NUCLEOTIDE SEQUENCE</scope>
    <source>
        <strain evidence="11">720a</strain>
    </source>
</reference>
<dbReference type="EMBL" id="JAGSOT010000002">
    <property type="protein sequence ID" value="MBR7794679.1"/>
    <property type="molecule type" value="Genomic_DNA"/>
</dbReference>
<organism evidence="11 12">
    <name type="scientific">Virgibacillus salarius</name>
    <dbReference type="NCBI Taxonomy" id="447199"/>
    <lineage>
        <taxon>Bacteria</taxon>
        <taxon>Bacillati</taxon>
        <taxon>Bacillota</taxon>
        <taxon>Bacilli</taxon>
        <taxon>Bacillales</taxon>
        <taxon>Bacillaceae</taxon>
        <taxon>Virgibacillus</taxon>
    </lineage>
</organism>
<evidence type="ECO:0000256" key="1">
    <source>
        <dbReference type="ARBA" id="ARBA00004635"/>
    </source>
</evidence>
<dbReference type="GO" id="GO:0009847">
    <property type="term" value="P:spore germination"/>
    <property type="evidence" value="ECO:0007669"/>
    <property type="project" value="InterPro"/>
</dbReference>